<dbReference type="RefSeq" id="WP_005872383.1">
    <property type="nucleotide sequence ID" value="NZ_AKFS01000292.1"/>
</dbReference>
<evidence type="ECO:0000256" key="6">
    <source>
        <dbReference type="ARBA" id="ARBA00022801"/>
    </source>
</evidence>
<comment type="catalytic activity">
    <reaction evidence="9">
        <text>a 5'-end NAD(+)-phospho-ribonucleoside in mRNA + H2O = a 5'-end phospho-adenosine-phospho-ribonucleoside in mRNA + beta-nicotinamide D-ribonucleotide + 2 H(+)</text>
        <dbReference type="Rhea" id="RHEA:60876"/>
        <dbReference type="Rhea" id="RHEA-COMP:15698"/>
        <dbReference type="Rhea" id="RHEA-COMP:15719"/>
        <dbReference type="ChEBI" id="CHEBI:14649"/>
        <dbReference type="ChEBI" id="CHEBI:15377"/>
        <dbReference type="ChEBI" id="CHEBI:15378"/>
        <dbReference type="ChEBI" id="CHEBI:144029"/>
        <dbReference type="ChEBI" id="CHEBI:144051"/>
    </reaction>
    <physiologicalReaction direction="left-to-right" evidence="9">
        <dbReference type="Rhea" id="RHEA:60877"/>
    </physiologicalReaction>
</comment>
<dbReference type="GO" id="GO:0046872">
    <property type="term" value="F:metal ion binding"/>
    <property type="evidence" value="ECO:0007669"/>
    <property type="project" value="UniProtKB-KW"/>
</dbReference>
<gene>
    <name evidence="11" type="ORF">HMPREF1317_2367</name>
</gene>
<evidence type="ECO:0000313" key="12">
    <source>
        <dbReference type="Proteomes" id="UP000004578"/>
    </source>
</evidence>
<name>J1GTV1_9ACTO</name>
<evidence type="ECO:0000256" key="3">
    <source>
        <dbReference type="ARBA" id="ARBA00009595"/>
    </source>
</evidence>
<evidence type="ECO:0000256" key="1">
    <source>
        <dbReference type="ARBA" id="ARBA00001946"/>
    </source>
</evidence>
<dbReference type="EC" id="3.6.1.22" evidence="4"/>
<dbReference type="GO" id="GO:0035529">
    <property type="term" value="F:NADH pyrophosphatase activity"/>
    <property type="evidence" value="ECO:0007669"/>
    <property type="project" value="TreeGrafter"/>
</dbReference>
<dbReference type="PANTHER" id="PTHR42904:SF6">
    <property type="entry name" value="NAD-CAPPED RNA HYDROLASE NUDT12"/>
    <property type="match status" value="1"/>
</dbReference>
<evidence type="ECO:0000313" key="11">
    <source>
        <dbReference type="EMBL" id="EJF36455.1"/>
    </source>
</evidence>
<dbReference type="Gene3D" id="3.90.79.10">
    <property type="entry name" value="Nucleoside Triphosphate Pyrophosphohydrolase"/>
    <property type="match status" value="1"/>
</dbReference>
<keyword evidence="7" id="KW-0460">Magnesium</keyword>
<dbReference type="AlphaFoldDB" id="J1GTV1"/>
<evidence type="ECO:0000256" key="2">
    <source>
        <dbReference type="ARBA" id="ARBA00001947"/>
    </source>
</evidence>
<evidence type="ECO:0000256" key="9">
    <source>
        <dbReference type="ARBA" id="ARBA00023679"/>
    </source>
</evidence>
<comment type="similarity">
    <text evidence="3">Belongs to the Nudix hydrolase family. NudC subfamily.</text>
</comment>
<proteinExistence type="inferred from homology"/>
<evidence type="ECO:0000256" key="8">
    <source>
        <dbReference type="ARBA" id="ARBA00023027"/>
    </source>
</evidence>
<reference evidence="11 12" key="1">
    <citation type="submission" date="2012-05" db="EMBL/GenBank/DDBJ databases">
        <authorList>
            <person name="Harkins D.M."/>
            <person name="Madupu R."/>
            <person name="Durkin A.S."/>
            <person name="Torralba M."/>
            <person name="Methe B."/>
            <person name="Sutton G.G."/>
            <person name="Nelson K.E."/>
        </authorList>
    </citation>
    <scope>NUCLEOTIDE SEQUENCE [LARGE SCALE GENOMIC DNA]</scope>
    <source>
        <strain evidence="11 12">F0490</strain>
    </source>
</reference>
<evidence type="ECO:0000259" key="10">
    <source>
        <dbReference type="PROSITE" id="PS51462"/>
    </source>
</evidence>
<dbReference type="PATRIC" id="fig|1125717.3.peg.1788"/>
<sequence length="162" mass="17679">CGGWAARCEACGRLEYPRQDPAVIVRVDDHRGRTLLAHNAAWEPGRVSVIAGFVEAGESPDRAVAREVGEEVAIGIEDPRYVGTQPWPFPRSQMMGYVARTREEAPAPAPDGAEIEWAGFYSRQELADAMGSGRLLVPRGSSIAYAMLRQWYGGELPLPARA</sequence>
<comment type="cofactor">
    <cofactor evidence="1">
        <name>Mg(2+)</name>
        <dbReference type="ChEBI" id="CHEBI:18420"/>
    </cofactor>
</comment>
<dbReference type="InterPro" id="IPR049734">
    <property type="entry name" value="NudC-like_C"/>
</dbReference>
<feature type="domain" description="Nudix hydrolase" evidence="10">
    <location>
        <begin position="17"/>
        <end position="149"/>
    </location>
</feature>
<protein>
    <recommendedName>
        <fullName evidence="4">NAD(+) diphosphatase</fullName>
        <ecNumber evidence="4">3.6.1.22</ecNumber>
    </recommendedName>
</protein>
<dbReference type="PROSITE" id="PS51462">
    <property type="entry name" value="NUDIX"/>
    <property type="match status" value="1"/>
</dbReference>
<comment type="caution">
    <text evidence="11">The sequence shown here is derived from an EMBL/GenBank/DDBJ whole genome shotgun (WGS) entry which is preliminary data.</text>
</comment>
<accession>J1GTV1</accession>
<keyword evidence="12" id="KW-1185">Reference proteome</keyword>
<dbReference type="PANTHER" id="PTHR42904">
    <property type="entry name" value="NUDIX HYDROLASE, NUDC SUBFAMILY"/>
    <property type="match status" value="1"/>
</dbReference>
<comment type="cofactor">
    <cofactor evidence="2">
        <name>Zn(2+)</name>
        <dbReference type="ChEBI" id="CHEBI:29105"/>
    </cofactor>
</comment>
<keyword evidence="5" id="KW-0479">Metal-binding</keyword>
<dbReference type="OrthoDB" id="9791656at2"/>
<dbReference type="EMBL" id="AKFS01000292">
    <property type="protein sequence ID" value="EJF36455.1"/>
    <property type="molecule type" value="Genomic_DNA"/>
</dbReference>
<dbReference type="CDD" id="cd03429">
    <property type="entry name" value="NUDIX_NADH_pyrophosphatase_Nudt13"/>
    <property type="match status" value="1"/>
</dbReference>
<dbReference type="GO" id="GO:0006742">
    <property type="term" value="P:NADP+ catabolic process"/>
    <property type="evidence" value="ECO:0007669"/>
    <property type="project" value="TreeGrafter"/>
</dbReference>
<dbReference type="InterPro" id="IPR015797">
    <property type="entry name" value="NUDIX_hydrolase-like_dom_sf"/>
</dbReference>
<dbReference type="Proteomes" id="UP000004578">
    <property type="component" value="Unassembled WGS sequence"/>
</dbReference>
<dbReference type="SUPFAM" id="SSF55811">
    <property type="entry name" value="Nudix"/>
    <property type="match status" value="1"/>
</dbReference>
<feature type="non-terminal residue" evidence="11">
    <location>
        <position position="1"/>
    </location>
</feature>
<dbReference type="GO" id="GO:0005829">
    <property type="term" value="C:cytosol"/>
    <property type="evidence" value="ECO:0007669"/>
    <property type="project" value="TreeGrafter"/>
</dbReference>
<evidence type="ECO:0000256" key="7">
    <source>
        <dbReference type="ARBA" id="ARBA00022842"/>
    </source>
</evidence>
<dbReference type="InterPro" id="IPR000086">
    <property type="entry name" value="NUDIX_hydrolase_dom"/>
</dbReference>
<dbReference type="GO" id="GO:0019677">
    <property type="term" value="P:NAD+ catabolic process"/>
    <property type="evidence" value="ECO:0007669"/>
    <property type="project" value="TreeGrafter"/>
</dbReference>
<dbReference type="InterPro" id="IPR050241">
    <property type="entry name" value="NAD-cap_RNA_hydrolase_NudC"/>
</dbReference>
<keyword evidence="6" id="KW-0378">Hydrolase</keyword>
<evidence type="ECO:0000256" key="4">
    <source>
        <dbReference type="ARBA" id="ARBA00012381"/>
    </source>
</evidence>
<keyword evidence="8" id="KW-0520">NAD</keyword>
<dbReference type="Pfam" id="PF00293">
    <property type="entry name" value="NUDIX"/>
    <property type="match status" value="1"/>
</dbReference>
<organism evidence="11 12">
    <name type="scientific">Schaalia georgiae F0490</name>
    <dbReference type="NCBI Taxonomy" id="1125717"/>
    <lineage>
        <taxon>Bacteria</taxon>
        <taxon>Bacillati</taxon>
        <taxon>Actinomycetota</taxon>
        <taxon>Actinomycetes</taxon>
        <taxon>Actinomycetales</taxon>
        <taxon>Actinomycetaceae</taxon>
        <taxon>Schaalia</taxon>
    </lineage>
</organism>
<evidence type="ECO:0000256" key="5">
    <source>
        <dbReference type="ARBA" id="ARBA00022723"/>
    </source>
</evidence>